<proteinExistence type="predicted"/>
<dbReference type="AlphaFoldDB" id="A0ABD2BZ69"/>
<comment type="caution">
    <text evidence="2">The sequence shown here is derived from an EMBL/GenBank/DDBJ whole genome shotgun (WGS) entry which is preliminary data.</text>
</comment>
<keyword evidence="3" id="KW-1185">Reference proteome</keyword>
<keyword evidence="1" id="KW-0472">Membrane</keyword>
<name>A0ABD2BZ69_VESMC</name>
<gene>
    <name evidence="2" type="ORF">V1477_011439</name>
</gene>
<keyword evidence="1" id="KW-1133">Transmembrane helix</keyword>
<evidence type="ECO:0000256" key="1">
    <source>
        <dbReference type="SAM" id="Phobius"/>
    </source>
</evidence>
<feature type="transmembrane region" description="Helical" evidence="1">
    <location>
        <begin position="44"/>
        <end position="61"/>
    </location>
</feature>
<reference evidence="2 3" key="1">
    <citation type="journal article" date="2024" name="Ann. Entomol. Soc. Am.">
        <title>Genomic analyses of the southern and eastern yellowjacket wasps (Hymenoptera: Vespidae) reveal evolutionary signatures of social life.</title>
        <authorList>
            <person name="Catto M.A."/>
            <person name="Caine P.B."/>
            <person name="Orr S.E."/>
            <person name="Hunt B.G."/>
            <person name="Goodisman M.A.D."/>
        </authorList>
    </citation>
    <scope>NUCLEOTIDE SEQUENCE [LARGE SCALE GENOMIC DNA]</scope>
    <source>
        <strain evidence="2">232</strain>
        <tissue evidence="2">Head and thorax</tissue>
    </source>
</reference>
<dbReference type="Proteomes" id="UP001607303">
    <property type="component" value="Unassembled WGS sequence"/>
</dbReference>
<protein>
    <submittedName>
        <fullName evidence="2">Uncharacterized protein</fullName>
    </submittedName>
</protein>
<evidence type="ECO:0000313" key="2">
    <source>
        <dbReference type="EMBL" id="KAL2738080.1"/>
    </source>
</evidence>
<organism evidence="2 3">
    <name type="scientific">Vespula maculifrons</name>
    <name type="common">Eastern yellow jacket</name>
    <name type="synonym">Wasp</name>
    <dbReference type="NCBI Taxonomy" id="7453"/>
    <lineage>
        <taxon>Eukaryota</taxon>
        <taxon>Metazoa</taxon>
        <taxon>Ecdysozoa</taxon>
        <taxon>Arthropoda</taxon>
        <taxon>Hexapoda</taxon>
        <taxon>Insecta</taxon>
        <taxon>Pterygota</taxon>
        <taxon>Neoptera</taxon>
        <taxon>Endopterygota</taxon>
        <taxon>Hymenoptera</taxon>
        <taxon>Apocrita</taxon>
        <taxon>Aculeata</taxon>
        <taxon>Vespoidea</taxon>
        <taxon>Vespidae</taxon>
        <taxon>Vespinae</taxon>
        <taxon>Vespula</taxon>
    </lineage>
</organism>
<evidence type="ECO:0000313" key="3">
    <source>
        <dbReference type="Proteomes" id="UP001607303"/>
    </source>
</evidence>
<sequence length="87" mass="10421">MKRFYLFHGNYKDFLLLISRIWLTQNIRVQFGVIVNGELNMNKVFVVSFWVITQILYYFLVQDEPRKTIIMLVLHGFPDNGEPRKVV</sequence>
<keyword evidence="1" id="KW-0812">Transmembrane</keyword>
<dbReference type="EMBL" id="JAYRBN010000063">
    <property type="protein sequence ID" value="KAL2738080.1"/>
    <property type="molecule type" value="Genomic_DNA"/>
</dbReference>
<accession>A0ABD2BZ69</accession>